<proteinExistence type="predicted"/>
<protein>
    <submittedName>
        <fullName evidence="1">Uncharacterized protein</fullName>
    </submittedName>
</protein>
<comment type="caution">
    <text evidence="1">The sequence shown here is derived from an EMBL/GenBank/DDBJ whole genome shotgun (WGS) entry which is preliminary data.</text>
</comment>
<reference evidence="1 2" key="1">
    <citation type="journal article" date="2012" name="J. Bacteriol.">
        <title>Complete Genome Sequence of Mycobacterium vaccae Type Strain ATCC 25954.</title>
        <authorList>
            <person name="Ho Y.S."/>
            <person name="Adroub S.A."/>
            <person name="Abadi M."/>
            <person name="Al Alwan B."/>
            <person name="Alkhateeb R."/>
            <person name="Gao G."/>
            <person name="Ragab A."/>
            <person name="Ali S."/>
            <person name="van Soolingen D."/>
            <person name="Bitter W."/>
            <person name="Pain A."/>
            <person name="Abdallah A.M."/>
        </authorList>
    </citation>
    <scope>NUCLEOTIDE SEQUENCE [LARGE SCALE GENOMIC DNA]</scope>
    <source>
        <strain evidence="1 2">ATCC 25954</strain>
    </source>
</reference>
<organism evidence="1 2">
    <name type="scientific">Mycolicibacterium vaccae ATCC 25954</name>
    <dbReference type="NCBI Taxonomy" id="1194972"/>
    <lineage>
        <taxon>Bacteria</taxon>
        <taxon>Bacillati</taxon>
        <taxon>Actinomycetota</taxon>
        <taxon>Actinomycetes</taxon>
        <taxon>Mycobacteriales</taxon>
        <taxon>Mycobacteriaceae</taxon>
        <taxon>Mycolicibacterium</taxon>
    </lineage>
</organism>
<dbReference type="HOGENOM" id="CLU_2899442_0_0_11"/>
<evidence type="ECO:0000313" key="2">
    <source>
        <dbReference type="Proteomes" id="UP000006072"/>
    </source>
</evidence>
<gene>
    <name evidence="1" type="ORF">MVAC_03111</name>
</gene>
<name>K0UYJ4_MYCVA</name>
<evidence type="ECO:0000313" key="1">
    <source>
        <dbReference type="EMBL" id="EJZ12212.1"/>
    </source>
</evidence>
<keyword evidence="2" id="KW-1185">Reference proteome</keyword>
<dbReference type="AlphaFoldDB" id="K0UYJ4"/>
<sequence>MGVMSAFEERMRKIAATMSPEAKEVVRQVITSEYRFRFAQRNELSESFAALALKVAKNDGEE</sequence>
<dbReference type="EMBL" id="ALQA01000004">
    <property type="protein sequence ID" value="EJZ12212.1"/>
    <property type="molecule type" value="Genomic_DNA"/>
</dbReference>
<dbReference type="Proteomes" id="UP000006072">
    <property type="component" value="Unassembled WGS sequence"/>
</dbReference>
<accession>K0UYJ4</accession>